<evidence type="ECO:0000256" key="3">
    <source>
        <dbReference type="ARBA" id="ARBA00004922"/>
    </source>
</evidence>
<evidence type="ECO:0000313" key="13">
    <source>
        <dbReference type="Proteomes" id="UP001420932"/>
    </source>
</evidence>
<evidence type="ECO:0000256" key="2">
    <source>
        <dbReference type="ARBA" id="ARBA00004115"/>
    </source>
</evidence>
<evidence type="ECO:0000256" key="7">
    <source>
        <dbReference type="ARBA" id="ARBA00022824"/>
    </source>
</evidence>
<evidence type="ECO:0000256" key="1">
    <source>
        <dbReference type="ARBA" id="ARBA00002791"/>
    </source>
</evidence>
<name>A0AAP0L9A8_9MAGN</name>
<keyword evidence="5 10" id="KW-0812">Transmembrane</keyword>
<dbReference type="Pfam" id="PF04597">
    <property type="entry name" value="Ribophorin_I"/>
    <property type="match status" value="1"/>
</dbReference>
<dbReference type="PANTHER" id="PTHR21049">
    <property type="entry name" value="RIBOPHORIN I"/>
    <property type="match status" value="1"/>
</dbReference>
<comment type="pathway">
    <text evidence="3 10">Protein modification; protein glycosylation.</text>
</comment>
<gene>
    <name evidence="12" type="ORF">Syun_005646</name>
</gene>
<evidence type="ECO:0000256" key="9">
    <source>
        <dbReference type="ARBA" id="ARBA00023136"/>
    </source>
</evidence>
<sequence>METRFALFFFFFFFLLIALLSTPVFSDLVITKVDRKIDLTSHIVRISSSLKVENAGPDVVSQLLLTFPEYQAKKLAYLTASSAEGKGKSKGSSANLPVEVVQPEGVPPALTFYSVSLPRGLGKGESLNLDVFAVLTHSLQPFPEEITQADVQLVLFQDSAHYLSPYEVKAQVLSIKLPSPRVESFTKIQNTKLVDSEIKYGPYENLPAFSYSPIIVHYENNRPFAVATELLREIEISHWGNVQITEHYKLEHGGARTKGGFSRIDYQARPNVRGASSFRRLIVKLPPRAHSVYYRDEIGNVSTSHLWADSRKTELEIEPRYPMFGGWKTFFTVGYGLPLHDYLFESDGKRFLNVSFGSPIAEVVVDNLLVVLPEGSKDISVSVPFSVKQWEEVKYSHLDISGRPVVVLEKKNAVPEHNSHFQVYYKFNSFSMLREPLMLISGFFFLFVSCIIYMHADLSISKSSASYLAKLQWYEVQATVQKLHEIMVRCLTVHDKLEASLRDLSRTGDVQACKAMRKAADSLLKDLSKDLKPLLVFLQSSLQAAQIYQKVEELVVKEKELQEKLMSKHTMVVDAYEKKSAGRELENRIAALQQKLTTLRQEVDDLIDVIDEI</sequence>
<keyword evidence="9 10" id="KW-0472">Membrane</keyword>
<dbReference type="InterPro" id="IPR007676">
    <property type="entry name" value="Ribophorin_I"/>
</dbReference>
<dbReference type="AlphaFoldDB" id="A0AAP0L9A8"/>
<evidence type="ECO:0000256" key="4">
    <source>
        <dbReference type="ARBA" id="ARBA00008905"/>
    </source>
</evidence>
<comment type="subcellular location">
    <subcellularLocation>
        <location evidence="2 10">Endoplasmic reticulum membrane</location>
        <topology evidence="2 10">Single-pass type I membrane protein</topology>
    </subcellularLocation>
</comment>
<feature type="signal peptide" evidence="10">
    <location>
        <begin position="1"/>
        <end position="26"/>
    </location>
</feature>
<dbReference type="GO" id="GO:0018279">
    <property type="term" value="P:protein N-linked glycosylation via asparagine"/>
    <property type="evidence" value="ECO:0007669"/>
    <property type="project" value="TreeGrafter"/>
</dbReference>
<dbReference type="EMBL" id="JBBNAF010000002">
    <property type="protein sequence ID" value="KAK9164744.1"/>
    <property type="molecule type" value="Genomic_DNA"/>
</dbReference>
<comment type="caution">
    <text evidence="12">The sequence shown here is derived from an EMBL/GenBank/DDBJ whole genome shotgun (WGS) entry which is preliminary data.</text>
</comment>
<dbReference type="Proteomes" id="UP001420932">
    <property type="component" value="Unassembled WGS sequence"/>
</dbReference>
<comment type="function">
    <text evidence="1 10">Subunit of the oligosaccharyl transferase (OST) complex that catalyzes the initial transfer of a defined glycan (Glc(3)Man(9)GlcNAc(2) in eukaryotes) from the lipid carrier dolichol-pyrophosphate to an asparagine residue within an Asn-X-Ser/Thr consensus motif in nascent polypeptide chains, the first step in protein N-glycosylation. N-glycosylation occurs cotranslationally and the complex associates with the Sec61 complex at the channel-forming translocon complex that mediates protein translocation across the endoplasmic reticulum (ER). All subunits are required for a maximal enzyme activity.</text>
</comment>
<accession>A0AAP0L9A8</accession>
<organism evidence="12 13">
    <name type="scientific">Stephania yunnanensis</name>
    <dbReference type="NCBI Taxonomy" id="152371"/>
    <lineage>
        <taxon>Eukaryota</taxon>
        <taxon>Viridiplantae</taxon>
        <taxon>Streptophyta</taxon>
        <taxon>Embryophyta</taxon>
        <taxon>Tracheophyta</taxon>
        <taxon>Spermatophyta</taxon>
        <taxon>Magnoliopsida</taxon>
        <taxon>Ranunculales</taxon>
        <taxon>Menispermaceae</taxon>
        <taxon>Menispermoideae</taxon>
        <taxon>Cissampelideae</taxon>
        <taxon>Stephania</taxon>
    </lineage>
</organism>
<dbReference type="PANTHER" id="PTHR21049:SF0">
    <property type="entry name" value="DOLICHYL-DIPHOSPHOOLIGOSACCHARIDE--PROTEIN GLYCOSYLTRANSFERASE SUBUNIT 1"/>
    <property type="match status" value="1"/>
</dbReference>
<proteinExistence type="inferred from homology"/>
<feature type="transmembrane region" description="Helical" evidence="10">
    <location>
        <begin position="437"/>
        <end position="456"/>
    </location>
</feature>
<evidence type="ECO:0000256" key="6">
    <source>
        <dbReference type="ARBA" id="ARBA00022729"/>
    </source>
</evidence>
<evidence type="ECO:0000256" key="5">
    <source>
        <dbReference type="ARBA" id="ARBA00022692"/>
    </source>
</evidence>
<evidence type="ECO:0000256" key="10">
    <source>
        <dbReference type="RuleBase" id="RU361143"/>
    </source>
</evidence>
<comment type="subunit">
    <text evidence="10">Component of the oligosaccharyltransferase (OST) complex.</text>
</comment>
<evidence type="ECO:0000256" key="8">
    <source>
        <dbReference type="ARBA" id="ARBA00022989"/>
    </source>
</evidence>
<protein>
    <recommendedName>
        <fullName evidence="10">Dolichyl-diphosphooligosaccharide--protein glycosyltransferase subunit 1</fullName>
    </recommendedName>
</protein>
<keyword evidence="7 10" id="KW-0256">Endoplasmic reticulum</keyword>
<keyword evidence="13" id="KW-1185">Reference proteome</keyword>
<keyword evidence="11" id="KW-0175">Coiled coil</keyword>
<evidence type="ECO:0000313" key="12">
    <source>
        <dbReference type="EMBL" id="KAK9164744.1"/>
    </source>
</evidence>
<feature type="coiled-coil region" evidence="11">
    <location>
        <begin position="544"/>
        <end position="609"/>
    </location>
</feature>
<keyword evidence="6 10" id="KW-0732">Signal</keyword>
<evidence type="ECO:0000256" key="11">
    <source>
        <dbReference type="SAM" id="Coils"/>
    </source>
</evidence>
<feature type="chain" id="PRO_5042671939" description="Dolichyl-diphosphooligosaccharide--protein glycosyltransferase subunit 1" evidence="10">
    <location>
        <begin position="27"/>
        <end position="613"/>
    </location>
</feature>
<dbReference type="GO" id="GO:0008250">
    <property type="term" value="C:oligosaccharyltransferase complex"/>
    <property type="evidence" value="ECO:0007669"/>
    <property type="project" value="UniProtKB-UniRule"/>
</dbReference>
<reference evidence="12 13" key="1">
    <citation type="submission" date="2024-01" db="EMBL/GenBank/DDBJ databases">
        <title>Genome assemblies of Stephania.</title>
        <authorList>
            <person name="Yang L."/>
        </authorList>
    </citation>
    <scope>NUCLEOTIDE SEQUENCE [LARGE SCALE GENOMIC DNA]</scope>
    <source>
        <strain evidence="12">YNDBR</strain>
        <tissue evidence="12">Leaf</tissue>
    </source>
</reference>
<keyword evidence="8 10" id="KW-1133">Transmembrane helix</keyword>
<comment type="similarity">
    <text evidence="4 10">Belongs to the OST1 family.</text>
</comment>